<feature type="transmembrane region" description="Helical" evidence="5">
    <location>
        <begin position="123"/>
        <end position="143"/>
    </location>
</feature>
<dbReference type="GO" id="GO:0016020">
    <property type="term" value="C:membrane"/>
    <property type="evidence" value="ECO:0007669"/>
    <property type="project" value="UniProtKB-SubCell"/>
</dbReference>
<protein>
    <submittedName>
        <fullName evidence="7">MFS transporter</fullName>
    </submittedName>
</protein>
<proteinExistence type="predicted"/>
<dbReference type="InterPro" id="IPR036259">
    <property type="entry name" value="MFS_trans_sf"/>
</dbReference>
<evidence type="ECO:0000256" key="4">
    <source>
        <dbReference type="ARBA" id="ARBA00023136"/>
    </source>
</evidence>
<sequence length="493" mass="54382">MEIKQTIDKEYNEKMSSFRWVICGLLFLATTVNYMDRQVLSLTWKDFISPEFHWTDADYGVITAIFSIVYAVANLFAGRFIDWMGTKKGYLWAIGVWSAGACLHALCGWATEHTVGLHDAAEMVSATGTVASLVAITSVYYFIAARVVLAVGESGNFPAAVKVTAEYFPKRDRAYATAIFNAGATVGALAAPVSIPPLARFFQNMGVGNGWEMAFIVIGGLGFVWMGLWMFYYKKPGSNPRVNKAELAYIELDNHADETPAEKADSNKDVIPFWQCFKYPQTWAVVFGKFFTDGVWWFFLFWIPAYISDVYGLASDTGTAQMLIFVLYAITMLSIYGGKLPTIIMNKTGLNPYAARMRAMFIFALFPLLAIFAQPLGAYSYWWPVIIIGIAGAAHQSWSANIYSVVGDMFPKSTIATIIGVGGMAGGVGSFLINLCSGRLFDYAGATGMHFMGFEGKPAGYFIVFCICGVSYLIGWCIMKLLVPKYKKIVVGK</sequence>
<dbReference type="PANTHER" id="PTHR11662">
    <property type="entry name" value="SOLUTE CARRIER FAMILY 17"/>
    <property type="match status" value="1"/>
</dbReference>
<dbReference type="EMBL" id="CP015402">
    <property type="protein sequence ID" value="ANU62806.1"/>
    <property type="molecule type" value="Genomic_DNA"/>
</dbReference>
<accession>A0A1Z2XE45</accession>
<dbReference type="Proteomes" id="UP000186351">
    <property type="component" value="Chromosome"/>
</dbReference>
<evidence type="ECO:0000313" key="8">
    <source>
        <dbReference type="Proteomes" id="UP000186351"/>
    </source>
</evidence>
<feature type="transmembrane region" description="Helical" evidence="5">
    <location>
        <begin position="320"/>
        <end position="338"/>
    </location>
</feature>
<keyword evidence="3 5" id="KW-1133">Transmembrane helix</keyword>
<feature type="transmembrane region" description="Helical" evidence="5">
    <location>
        <begin position="18"/>
        <end position="35"/>
    </location>
</feature>
<dbReference type="KEGG" id="pary:A4V02_03080"/>
<dbReference type="InterPro" id="IPR050382">
    <property type="entry name" value="MFS_Na/Anion_cotransporter"/>
</dbReference>
<dbReference type="InterPro" id="IPR011701">
    <property type="entry name" value="MFS"/>
</dbReference>
<evidence type="ECO:0000313" key="7">
    <source>
        <dbReference type="EMBL" id="ANU62806.1"/>
    </source>
</evidence>
<feature type="transmembrane region" description="Helical" evidence="5">
    <location>
        <begin position="89"/>
        <end position="111"/>
    </location>
</feature>
<comment type="subcellular location">
    <subcellularLocation>
        <location evidence="1">Membrane</location>
        <topology evidence="1">Multi-pass membrane protein</topology>
    </subcellularLocation>
</comment>
<evidence type="ECO:0000256" key="2">
    <source>
        <dbReference type="ARBA" id="ARBA00022692"/>
    </source>
</evidence>
<evidence type="ECO:0000259" key="6">
    <source>
        <dbReference type="PROSITE" id="PS50850"/>
    </source>
</evidence>
<feature type="transmembrane region" description="Helical" evidence="5">
    <location>
        <begin position="59"/>
        <end position="77"/>
    </location>
</feature>
<organism evidence="7 8">
    <name type="scientific">Muribaculum intestinale</name>
    <dbReference type="NCBI Taxonomy" id="1796646"/>
    <lineage>
        <taxon>Bacteria</taxon>
        <taxon>Pseudomonadati</taxon>
        <taxon>Bacteroidota</taxon>
        <taxon>Bacteroidia</taxon>
        <taxon>Bacteroidales</taxon>
        <taxon>Muribaculaceae</taxon>
        <taxon>Muribaculum</taxon>
    </lineage>
</organism>
<dbReference type="PANTHER" id="PTHR11662:SF285">
    <property type="entry name" value="HEXURONATE TRANSPORTER"/>
    <property type="match status" value="1"/>
</dbReference>
<keyword evidence="2 5" id="KW-0812">Transmembrane</keyword>
<feature type="transmembrane region" description="Helical" evidence="5">
    <location>
        <begin position="174"/>
        <end position="193"/>
    </location>
</feature>
<dbReference type="GO" id="GO:0015134">
    <property type="term" value="F:hexuronate transmembrane transporter activity"/>
    <property type="evidence" value="ECO:0007669"/>
    <property type="project" value="TreeGrafter"/>
</dbReference>
<dbReference type="SUPFAM" id="SSF103473">
    <property type="entry name" value="MFS general substrate transporter"/>
    <property type="match status" value="1"/>
</dbReference>
<evidence type="ECO:0000256" key="5">
    <source>
        <dbReference type="SAM" id="Phobius"/>
    </source>
</evidence>
<feature type="transmembrane region" description="Helical" evidence="5">
    <location>
        <begin position="382"/>
        <end position="403"/>
    </location>
</feature>
<keyword evidence="4 5" id="KW-0472">Membrane</keyword>
<reference evidence="8" key="1">
    <citation type="submission" date="2016-04" db="EMBL/GenBank/DDBJ databases">
        <title>Complete Genome Sequences of Twelve Strains of a Stable Defined Moderately Diverse Mouse Microbiota 2 (sDMDMm2).</title>
        <authorList>
            <person name="Uchimura Y."/>
            <person name="Wyss M."/>
            <person name="Brugiroux S."/>
            <person name="Limenitakis J.P."/>
            <person name="Stecher B."/>
            <person name="McCoy K.D."/>
            <person name="Macpherson A.J."/>
        </authorList>
    </citation>
    <scope>NUCLEOTIDE SEQUENCE [LARGE SCALE GENOMIC DNA]</scope>
    <source>
        <strain evidence="8">YL27</strain>
    </source>
</reference>
<dbReference type="OrthoDB" id="9781156at2"/>
<feature type="transmembrane region" description="Helical" evidence="5">
    <location>
        <begin position="461"/>
        <end position="483"/>
    </location>
</feature>
<evidence type="ECO:0000256" key="1">
    <source>
        <dbReference type="ARBA" id="ARBA00004141"/>
    </source>
</evidence>
<dbReference type="PROSITE" id="PS50850">
    <property type="entry name" value="MFS"/>
    <property type="match status" value="1"/>
</dbReference>
<feature type="transmembrane region" description="Helical" evidence="5">
    <location>
        <begin position="359"/>
        <end position="376"/>
    </location>
</feature>
<accession>A0A1B1S7N2</accession>
<evidence type="ECO:0000256" key="3">
    <source>
        <dbReference type="ARBA" id="ARBA00022989"/>
    </source>
</evidence>
<dbReference type="AlphaFoldDB" id="A0A1B1S7N2"/>
<feature type="domain" description="Major facilitator superfamily (MFS) profile" evidence="6">
    <location>
        <begin position="22"/>
        <end position="487"/>
    </location>
</feature>
<feature type="transmembrane region" description="Helical" evidence="5">
    <location>
        <begin position="415"/>
        <end position="441"/>
    </location>
</feature>
<dbReference type="STRING" id="1796646.A4V02_03080"/>
<dbReference type="GeneID" id="65535826"/>
<keyword evidence="8" id="KW-1185">Reference proteome</keyword>
<dbReference type="Pfam" id="PF07690">
    <property type="entry name" value="MFS_1"/>
    <property type="match status" value="1"/>
</dbReference>
<dbReference type="RefSeq" id="WP_068960185.1">
    <property type="nucleotide sequence ID" value="NZ_CAJTAP010000002.1"/>
</dbReference>
<name>A0A1B1S7N2_9BACT</name>
<dbReference type="Gene3D" id="1.20.1250.20">
    <property type="entry name" value="MFS general substrate transporter like domains"/>
    <property type="match status" value="1"/>
</dbReference>
<feature type="transmembrane region" description="Helical" evidence="5">
    <location>
        <begin position="213"/>
        <end position="233"/>
    </location>
</feature>
<dbReference type="InterPro" id="IPR020846">
    <property type="entry name" value="MFS_dom"/>
</dbReference>
<gene>
    <name evidence="7" type="ORF">A4V02_03080</name>
</gene>